<dbReference type="Pfam" id="PF05050">
    <property type="entry name" value="Methyltransf_21"/>
    <property type="match status" value="1"/>
</dbReference>
<name>A0ABY9YIX9_9GAMM</name>
<keyword evidence="3" id="KW-0808">Transferase</keyword>
<dbReference type="NCBIfam" id="TIGR01444">
    <property type="entry name" value="fkbM_fam"/>
    <property type="match status" value="1"/>
</dbReference>
<dbReference type="Proteomes" id="UP001302072">
    <property type="component" value="Chromosome"/>
</dbReference>
<dbReference type="Gene3D" id="3.40.50.150">
    <property type="entry name" value="Vaccinia Virus protein VP39"/>
    <property type="match status" value="1"/>
</dbReference>
<keyword evidence="3" id="KW-0489">Methyltransferase</keyword>
<proteinExistence type="predicted"/>
<reference evidence="3 4" key="1">
    <citation type="submission" date="2022-12" db="EMBL/GenBank/DDBJ databases">
        <title>Two new species, Stenotrophomonas aracearum and Stenotrophomonas oahuensis, isolated from Anthurium (Araceae family) in Hawaii.</title>
        <authorList>
            <person name="Chunag S.C."/>
            <person name="Dobhal S."/>
            <person name="Alvarez A."/>
            <person name="Arif M."/>
        </authorList>
    </citation>
    <scope>NUCLEOTIDE SEQUENCE [LARGE SCALE GENOMIC DNA]</scope>
    <source>
        <strain evidence="3 4">A5586</strain>
    </source>
</reference>
<evidence type="ECO:0000259" key="2">
    <source>
        <dbReference type="Pfam" id="PF05050"/>
    </source>
</evidence>
<gene>
    <name evidence="3" type="ORF">PDM29_10255</name>
</gene>
<protein>
    <submittedName>
        <fullName evidence="3">FkbM family methyltransferase</fullName>
    </submittedName>
</protein>
<sequence length="480" mass="54231">MSTLISYAQNFEDIILWRALSRVEGGRYLDIGAQSPDVDSVSRLFYEHGWRGTHVEPTPQYADLLRQRRPEELVLQMAVGETTGILRFFEIVGTGLSTGDESIAEEHRTSGFKVNELRVPLVTLDTVLEQVGPGPVHWLKIDVEGAEKQVVDGWVHSETRPWVLVIESTRPLTAEQTHHQWEPAVLAKGYTFAYFDGLNRFYVSNAHPELLSALAIPPNVFDEFSLSSSSMFCAQVNVAYQQLEQHGQREVAEVRAQEGILREGLESQVLAAHAEREQLEARFKLAEEEAKRIEAEHAGVIKGMVQAHRQAISDFQHVVSVEALSLRAELSTKTEEAEAGRQAAHRWWLAHEALLRDLQQIQSSRSWQITRPLRALRRRLPSAALARTKRALRPLAVRVLRTVLATPGLKRVLKPLISRVPFLYKRLHALAAHEALFDKAQSNRAALQGREHDRTTLHMDKRAREVFADLKRARKEGGVA</sequence>
<dbReference type="InterPro" id="IPR029063">
    <property type="entry name" value="SAM-dependent_MTases_sf"/>
</dbReference>
<evidence type="ECO:0000256" key="1">
    <source>
        <dbReference type="SAM" id="Coils"/>
    </source>
</evidence>
<evidence type="ECO:0000313" key="4">
    <source>
        <dbReference type="Proteomes" id="UP001302072"/>
    </source>
</evidence>
<dbReference type="InterPro" id="IPR006342">
    <property type="entry name" value="FkbM_mtfrase"/>
</dbReference>
<feature type="coiled-coil region" evidence="1">
    <location>
        <begin position="262"/>
        <end position="296"/>
    </location>
</feature>
<feature type="domain" description="Methyltransferase FkbM" evidence="2">
    <location>
        <begin position="30"/>
        <end position="191"/>
    </location>
</feature>
<keyword evidence="4" id="KW-1185">Reference proteome</keyword>
<dbReference type="EMBL" id="CP115541">
    <property type="protein sequence ID" value="WNH50781.1"/>
    <property type="molecule type" value="Genomic_DNA"/>
</dbReference>
<dbReference type="RefSeq" id="WP_311190082.1">
    <property type="nucleotide sequence ID" value="NZ_CP115541.1"/>
</dbReference>
<dbReference type="SUPFAM" id="SSF53335">
    <property type="entry name" value="S-adenosyl-L-methionine-dependent methyltransferases"/>
    <property type="match status" value="1"/>
</dbReference>
<dbReference type="GO" id="GO:0032259">
    <property type="term" value="P:methylation"/>
    <property type="evidence" value="ECO:0007669"/>
    <property type="project" value="UniProtKB-KW"/>
</dbReference>
<organism evidence="3 4">
    <name type="scientific">Stenotrophomonas oahuensis</name>
    <dbReference type="NCBI Taxonomy" id="3003271"/>
    <lineage>
        <taxon>Bacteria</taxon>
        <taxon>Pseudomonadati</taxon>
        <taxon>Pseudomonadota</taxon>
        <taxon>Gammaproteobacteria</taxon>
        <taxon>Lysobacterales</taxon>
        <taxon>Lysobacteraceae</taxon>
        <taxon>Stenotrophomonas</taxon>
    </lineage>
</organism>
<evidence type="ECO:0000313" key="3">
    <source>
        <dbReference type="EMBL" id="WNH50781.1"/>
    </source>
</evidence>
<dbReference type="GO" id="GO:0008168">
    <property type="term" value="F:methyltransferase activity"/>
    <property type="evidence" value="ECO:0007669"/>
    <property type="project" value="UniProtKB-KW"/>
</dbReference>
<accession>A0ABY9YIX9</accession>
<keyword evidence="1" id="KW-0175">Coiled coil</keyword>